<organism evidence="1 2">
    <name type="scientific">Streptomyces finlayi</name>
    <dbReference type="NCBI Taxonomy" id="67296"/>
    <lineage>
        <taxon>Bacteria</taxon>
        <taxon>Bacillati</taxon>
        <taxon>Actinomycetota</taxon>
        <taxon>Actinomycetes</taxon>
        <taxon>Kitasatosporales</taxon>
        <taxon>Streptomycetaceae</taxon>
        <taxon>Streptomyces</taxon>
    </lineage>
</organism>
<accession>A0A7G7BJ41</accession>
<evidence type="ECO:0000313" key="1">
    <source>
        <dbReference type="EMBL" id="QNE75356.1"/>
    </source>
</evidence>
<evidence type="ECO:0000313" key="2">
    <source>
        <dbReference type="Proteomes" id="UP000515307"/>
    </source>
</evidence>
<protein>
    <submittedName>
        <fullName evidence="1">Uncharacterized protein</fullName>
    </submittedName>
</protein>
<proteinExistence type="predicted"/>
<reference evidence="2" key="1">
    <citation type="submission" date="2019-10" db="EMBL/GenBank/DDBJ databases">
        <title>Antimicrobial potential of Antarctic Bacteria.</title>
        <authorList>
            <person name="Benaud N."/>
            <person name="Edwards R.J."/>
            <person name="Ferrari B.C."/>
        </authorList>
    </citation>
    <scope>NUCLEOTIDE SEQUENCE [LARGE SCALE GENOMIC DNA]</scope>
    <source>
        <strain evidence="2">NBSH44</strain>
    </source>
</reference>
<name>A0A7G7BJ41_9ACTN</name>
<sequence length="50" mass="5659">MSTTSDSLVIARRNLIRMSRIPNLVRQGGFQFNSSGRHDLRLSARKEGTQ</sequence>
<keyword evidence="2" id="KW-1185">Reference proteome</keyword>
<dbReference type="KEGG" id="sfiy:F0344_12660"/>
<dbReference type="AlphaFoldDB" id="A0A7G7BJ41"/>
<gene>
    <name evidence="1" type="ORF">F0344_12660</name>
</gene>
<dbReference type="RefSeq" id="WP_185298889.1">
    <property type="nucleotide sequence ID" value="NZ_CP045702.1"/>
</dbReference>
<dbReference type="Proteomes" id="UP000515307">
    <property type="component" value="Chromosome"/>
</dbReference>
<dbReference type="EMBL" id="CP045702">
    <property type="protein sequence ID" value="QNE75356.1"/>
    <property type="molecule type" value="Genomic_DNA"/>
</dbReference>